<dbReference type="Proteomes" id="UP001151532">
    <property type="component" value="Chromosome 2"/>
</dbReference>
<comment type="caution">
    <text evidence="1">The sequence shown here is derived from an EMBL/GenBank/DDBJ whole genome shotgun (WGS) entry which is preliminary data.</text>
</comment>
<evidence type="ECO:0000313" key="2">
    <source>
        <dbReference type="Proteomes" id="UP001151532"/>
    </source>
</evidence>
<proteinExistence type="predicted"/>
<sequence length="60" mass="6963">MRLKCILFVGSLCINNVGFNGVSCSIKIPPSCFHHVDQWFRKIMNGFESSFYSRYEELRG</sequence>
<gene>
    <name evidence="1" type="ORF">OIU79_015995</name>
</gene>
<accession>A0A9Q0PDL7</accession>
<dbReference type="EMBL" id="JAPFFK010000019">
    <property type="protein sequence ID" value="KAJ6686109.1"/>
    <property type="molecule type" value="Genomic_DNA"/>
</dbReference>
<reference evidence="1" key="1">
    <citation type="submission" date="2022-11" db="EMBL/GenBank/DDBJ databases">
        <authorList>
            <person name="Hyden B.L."/>
            <person name="Feng K."/>
            <person name="Yates T."/>
            <person name="Jawdy S."/>
            <person name="Smart L.B."/>
            <person name="Muchero W."/>
        </authorList>
    </citation>
    <scope>NUCLEOTIDE SEQUENCE</scope>
    <source>
        <tissue evidence="1">Shoot tip</tissue>
    </source>
</reference>
<reference evidence="1" key="2">
    <citation type="journal article" date="2023" name="Int. J. Mol. Sci.">
        <title>De Novo Assembly and Annotation of 11 Diverse Shrub Willow (Salix) Genomes Reveals Novel Gene Organization in Sex-Linked Regions.</title>
        <authorList>
            <person name="Hyden B."/>
            <person name="Feng K."/>
            <person name="Yates T.B."/>
            <person name="Jawdy S."/>
            <person name="Cereghino C."/>
            <person name="Smart L.B."/>
            <person name="Muchero W."/>
        </authorList>
    </citation>
    <scope>NUCLEOTIDE SEQUENCE</scope>
    <source>
        <tissue evidence="1">Shoot tip</tissue>
    </source>
</reference>
<name>A0A9Q0PDL7_SALPP</name>
<evidence type="ECO:0000313" key="1">
    <source>
        <dbReference type="EMBL" id="KAJ6686109.1"/>
    </source>
</evidence>
<protein>
    <submittedName>
        <fullName evidence="1">Uncharacterized protein</fullName>
    </submittedName>
</protein>
<dbReference type="AlphaFoldDB" id="A0A9Q0PDL7"/>
<keyword evidence="2" id="KW-1185">Reference proteome</keyword>
<organism evidence="1 2">
    <name type="scientific">Salix purpurea</name>
    <name type="common">Purple osier willow</name>
    <dbReference type="NCBI Taxonomy" id="77065"/>
    <lineage>
        <taxon>Eukaryota</taxon>
        <taxon>Viridiplantae</taxon>
        <taxon>Streptophyta</taxon>
        <taxon>Embryophyta</taxon>
        <taxon>Tracheophyta</taxon>
        <taxon>Spermatophyta</taxon>
        <taxon>Magnoliopsida</taxon>
        <taxon>eudicotyledons</taxon>
        <taxon>Gunneridae</taxon>
        <taxon>Pentapetalae</taxon>
        <taxon>rosids</taxon>
        <taxon>fabids</taxon>
        <taxon>Malpighiales</taxon>
        <taxon>Salicaceae</taxon>
        <taxon>Saliceae</taxon>
        <taxon>Salix</taxon>
    </lineage>
</organism>